<keyword evidence="6 8" id="KW-0675">Receptor</keyword>
<keyword evidence="4 8" id="KW-0297">G-protein coupled receptor</keyword>
<keyword evidence="5 9" id="KW-0472">Membrane</keyword>
<dbReference type="Gene3D" id="1.20.1070.10">
    <property type="entry name" value="Rhodopsin 7-helix transmembrane proteins"/>
    <property type="match status" value="1"/>
</dbReference>
<dbReference type="OMA" id="SITCSYL"/>
<feature type="domain" description="G-protein coupled receptors family 1 profile" evidence="10">
    <location>
        <begin position="2"/>
        <end position="158"/>
    </location>
</feature>
<keyword evidence="3 9" id="KW-1133">Transmembrane helix</keyword>
<dbReference type="GO" id="GO:0004984">
    <property type="term" value="F:olfactory receptor activity"/>
    <property type="evidence" value="ECO:0007669"/>
    <property type="project" value="InterPro"/>
</dbReference>
<proteinExistence type="inferred from homology"/>
<evidence type="ECO:0000256" key="1">
    <source>
        <dbReference type="ARBA" id="ARBA00004141"/>
    </source>
</evidence>
<gene>
    <name evidence="11" type="ORF">GW7_21139</name>
</gene>
<dbReference type="InterPro" id="IPR000276">
    <property type="entry name" value="GPCR_Rhodpsn"/>
</dbReference>
<protein>
    <submittedName>
        <fullName evidence="11">Olfactory receptor 4P4</fullName>
    </submittedName>
</protein>
<dbReference type="EMBL" id="JH168045">
    <property type="protein sequence ID" value="EHB03265.1"/>
    <property type="molecule type" value="Genomic_DNA"/>
</dbReference>
<name>G5B1V4_HETGA</name>
<organism evidence="11 12">
    <name type="scientific">Heterocephalus glaber</name>
    <name type="common">Naked mole rat</name>
    <dbReference type="NCBI Taxonomy" id="10181"/>
    <lineage>
        <taxon>Eukaryota</taxon>
        <taxon>Metazoa</taxon>
        <taxon>Chordata</taxon>
        <taxon>Craniata</taxon>
        <taxon>Vertebrata</taxon>
        <taxon>Euteleostomi</taxon>
        <taxon>Mammalia</taxon>
        <taxon>Eutheria</taxon>
        <taxon>Euarchontoglires</taxon>
        <taxon>Glires</taxon>
        <taxon>Rodentia</taxon>
        <taxon>Hystricomorpha</taxon>
        <taxon>Bathyergidae</taxon>
        <taxon>Heterocephalus</taxon>
    </lineage>
</organism>
<dbReference type="Pfam" id="PF13853">
    <property type="entry name" value="7tm_4"/>
    <property type="match status" value="1"/>
</dbReference>
<dbReference type="PROSITE" id="PS00237">
    <property type="entry name" value="G_PROTEIN_RECEP_F1_1"/>
    <property type="match status" value="1"/>
</dbReference>
<evidence type="ECO:0000256" key="3">
    <source>
        <dbReference type="ARBA" id="ARBA00022989"/>
    </source>
</evidence>
<dbReference type="PRINTS" id="PR00237">
    <property type="entry name" value="GPCRRHODOPSN"/>
</dbReference>
<dbReference type="PROSITE" id="PS50262">
    <property type="entry name" value="G_PROTEIN_RECEP_F1_2"/>
    <property type="match status" value="1"/>
</dbReference>
<evidence type="ECO:0000256" key="6">
    <source>
        <dbReference type="ARBA" id="ARBA00023170"/>
    </source>
</evidence>
<dbReference type="eggNOG" id="ENOG502TJIB">
    <property type="taxonomic scope" value="Eukaryota"/>
</dbReference>
<evidence type="ECO:0000256" key="8">
    <source>
        <dbReference type="RuleBase" id="RU000688"/>
    </source>
</evidence>
<reference evidence="11 12" key="1">
    <citation type="journal article" date="2011" name="Nature">
        <title>Genome sequencing reveals insights into physiology and longevity of the naked mole rat.</title>
        <authorList>
            <person name="Kim E.B."/>
            <person name="Fang X."/>
            <person name="Fushan A.A."/>
            <person name="Huang Z."/>
            <person name="Lobanov A.V."/>
            <person name="Han L."/>
            <person name="Marino S.M."/>
            <person name="Sun X."/>
            <person name="Turanov A.A."/>
            <person name="Yang P."/>
            <person name="Yim S.H."/>
            <person name="Zhao X."/>
            <person name="Kasaikina M.V."/>
            <person name="Stoletzki N."/>
            <person name="Peng C."/>
            <person name="Polak P."/>
            <person name="Xiong Z."/>
            <person name="Kiezun A."/>
            <person name="Zhu Y."/>
            <person name="Chen Y."/>
            <person name="Kryukov G.V."/>
            <person name="Zhang Q."/>
            <person name="Peshkin L."/>
            <person name="Yang L."/>
            <person name="Bronson R.T."/>
            <person name="Buffenstein R."/>
            <person name="Wang B."/>
            <person name="Han C."/>
            <person name="Li Q."/>
            <person name="Chen L."/>
            <person name="Zhao W."/>
            <person name="Sunyaev S.R."/>
            <person name="Park T.J."/>
            <person name="Zhang G."/>
            <person name="Wang J."/>
            <person name="Gladyshev V.N."/>
        </authorList>
    </citation>
    <scope>NUCLEOTIDE SEQUENCE [LARGE SCALE GENOMIC DNA]</scope>
</reference>
<accession>G5B1V4</accession>
<feature type="transmembrane region" description="Helical" evidence="9">
    <location>
        <begin position="21"/>
        <end position="43"/>
    </location>
</feature>
<keyword evidence="7 8" id="KW-0807">Transducer</keyword>
<feature type="transmembrane region" description="Helical" evidence="9">
    <location>
        <begin position="102"/>
        <end position="127"/>
    </location>
</feature>
<comment type="subcellular location">
    <subcellularLocation>
        <location evidence="1">Membrane</location>
        <topology evidence="1">Multi-pass membrane protein</topology>
    </subcellularLocation>
</comment>
<evidence type="ECO:0000256" key="9">
    <source>
        <dbReference type="SAM" id="Phobius"/>
    </source>
</evidence>
<sequence length="158" mass="18034">MGNVTIFLSITCSYLIEQPMYYFLCHLSLMDLCYTSSVVPRLLRDLAATRKSISYNSCLTQLFTAHLLAGVEIFILVSMALDRYVAVVKPLHYMVIMDRKRCNVLIALVWGVGFWHSLALLLMVLSLPFCGPNQINHYLCDVKPLLKLVCKDIRVVSW</sequence>
<dbReference type="InterPro" id="IPR017452">
    <property type="entry name" value="GPCR_Rhodpsn_7TM"/>
</dbReference>
<dbReference type="SUPFAM" id="SSF81321">
    <property type="entry name" value="Family A G protein-coupled receptor-like"/>
    <property type="match status" value="1"/>
</dbReference>
<evidence type="ECO:0000256" key="5">
    <source>
        <dbReference type="ARBA" id="ARBA00023136"/>
    </source>
</evidence>
<dbReference type="InterPro" id="IPR000725">
    <property type="entry name" value="Olfact_rcpt"/>
</dbReference>
<dbReference type="PRINTS" id="PR00245">
    <property type="entry name" value="OLFACTORYR"/>
</dbReference>
<dbReference type="GO" id="GO:0005886">
    <property type="term" value="C:plasma membrane"/>
    <property type="evidence" value="ECO:0007669"/>
    <property type="project" value="UniProtKB-ARBA"/>
</dbReference>
<dbReference type="AlphaFoldDB" id="G5B1V4"/>
<evidence type="ECO:0000313" key="12">
    <source>
        <dbReference type="Proteomes" id="UP000006813"/>
    </source>
</evidence>
<feature type="transmembrane region" description="Helical" evidence="9">
    <location>
        <begin position="63"/>
        <end position="81"/>
    </location>
</feature>
<evidence type="ECO:0000256" key="7">
    <source>
        <dbReference type="ARBA" id="ARBA00023224"/>
    </source>
</evidence>
<evidence type="ECO:0000256" key="4">
    <source>
        <dbReference type="ARBA" id="ARBA00023040"/>
    </source>
</evidence>
<dbReference type="PANTHER" id="PTHR48002">
    <property type="entry name" value="OLFACTORY RECEPTOR"/>
    <property type="match status" value="1"/>
</dbReference>
<dbReference type="InterPro" id="IPR050427">
    <property type="entry name" value="Olfactory_Receptors"/>
</dbReference>
<dbReference type="GO" id="GO:0004930">
    <property type="term" value="F:G protein-coupled receptor activity"/>
    <property type="evidence" value="ECO:0007669"/>
    <property type="project" value="UniProtKB-KW"/>
</dbReference>
<dbReference type="InParanoid" id="G5B1V4"/>
<evidence type="ECO:0000313" key="11">
    <source>
        <dbReference type="EMBL" id="EHB03265.1"/>
    </source>
</evidence>
<comment type="similarity">
    <text evidence="8">Belongs to the G-protein coupled receptor 1 family.</text>
</comment>
<keyword evidence="2 8" id="KW-0812">Transmembrane</keyword>
<dbReference type="Proteomes" id="UP000006813">
    <property type="component" value="Unassembled WGS sequence"/>
</dbReference>
<evidence type="ECO:0000256" key="2">
    <source>
        <dbReference type="ARBA" id="ARBA00022692"/>
    </source>
</evidence>
<evidence type="ECO:0000259" key="10">
    <source>
        <dbReference type="PROSITE" id="PS50262"/>
    </source>
</evidence>